<dbReference type="SMART" id="SM00448">
    <property type="entry name" value="REC"/>
    <property type="match status" value="1"/>
</dbReference>
<evidence type="ECO:0000259" key="5">
    <source>
        <dbReference type="PROSITE" id="PS50110"/>
    </source>
</evidence>
<dbReference type="SUPFAM" id="SSF46894">
    <property type="entry name" value="C-terminal effector domain of the bipartite response regulators"/>
    <property type="match status" value="1"/>
</dbReference>
<dbReference type="InterPro" id="IPR001789">
    <property type="entry name" value="Sig_transdc_resp-reg_receiver"/>
</dbReference>
<keyword evidence="1 3" id="KW-0597">Phosphoprotein</keyword>
<gene>
    <name evidence="6" type="ORF">HNR39_003788</name>
</gene>
<evidence type="ECO:0000259" key="4">
    <source>
        <dbReference type="PROSITE" id="PS50043"/>
    </source>
</evidence>
<evidence type="ECO:0000256" key="2">
    <source>
        <dbReference type="ARBA" id="ARBA00023125"/>
    </source>
</evidence>
<dbReference type="PANTHER" id="PTHR43214">
    <property type="entry name" value="TWO-COMPONENT RESPONSE REGULATOR"/>
    <property type="match status" value="1"/>
</dbReference>
<accession>A0A840RYI1</accession>
<dbReference type="PANTHER" id="PTHR43214:SF17">
    <property type="entry name" value="TRANSCRIPTIONAL REGULATORY PROTEIN RCSB"/>
    <property type="match status" value="1"/>
</dbReference>
<dbReference type="InterPro" id="IPR000792">
    <property type="entry name" value="Tscrpt_reg_LuxR_C"/>
</dbReference>
<name>A0A840RYI1_9BURK</name>
<organism evidence="6 7">
    <name type="scientific">Glaciimonas immobilis</name>
    <dbReference type="NCBI Taxonomy" id="728004"/>
    <lineage>
        <taxon>Bacteria</taxon>
        <taxon>Pseudomonadati</taxon>
        <taxon>Pseudomonadota</taxon>
        <taxon>Betaproteobacteria</taxon>
        <taxon>Burkholderiales</taxon>
        <taxon>Oxalobacteraceae</taxon>
        <taxon>Glaciimonas</taxon>
    </lineage>
</organism>
<comment type="caution">
    <text evidence="6">The sequence shown here is derived from an EMBL/GenBank/DDBJ whole genome shotgun (WGS) entry which is preliminary data.</text>
</comment>
<dbReference type="SUPFAM" id="SSF52172">
    <property type="entry name" value="CheY-like"/>
    <property type="match status" value="1"/>
</dbReference>
<proteinExistence type="predicted"/>
<dbReference type="Gene3D" id="3.40.50.2300">
    <property type="match status" value="1"/>
</dbReference>
<dbReference type="PROSITE" id="PS50110">
    <property type="entry name" value="RESPONSE_REGULATORY"/>
    <property type="match status" value="1"/>
</dbReference>
<dbReference type="PRINTS" id="PR00038">
    <property type="entry name" value="HTHLUXR"/>
</dbReference>
<dbReference type="CDD" id="cd06170">
    <property type="entry name" value="LuxR_C_like"/>
    <property type="match status" value="1"/>
</dbReference>
<dbReference type="RefSeq" id="WP_168054550.1">
    <property type="nucleotide sequence ID" value="NZ_JAAOZT010000005.1"/>
</dbReference>
<evidence type="ECO:0000256" key="3">
    <source>
        <dbReference type="PROSITE-ProRule" id="PRU00169"/>
    </source>
</evidence>
<dbReference type="Pfam" id="PF00196">
    <property type="entry name" value="GerE"/>
    <property type="match status" value="1"/>
</dbReference>
<dbReference type="InterPro" id="IPR058245">
    <property type="entry name" value="NreC/VraR/RcsB-like_REC"/>
</dbReference>
<dbReference type="EMBL" id="JACHHQ010000009">
    <property type="protein sequence ID" value="MBB5201926.1"/>
    <property type="molecule type" value="Genomic_DNA"/>
</dbReference>
<protein>
    <submittedName>
        <fullName evidence="6">DNA-binding NarL/FixJ family response regulator</fullName>
    </submittedName>
</protein>
<sequence>MPLNIIIVEDSTLVRKGMVSMVSNMSLQNVTHPMSADEKMPYRVVADVASSKDLLIALKEHNPDMLILDYSLQSDGEETHPLHTLDGQNLIRHIRKTYSTNMLVVSLHHSPVIIRAALEAGANGYISKNANEEVLSQAIQAVMKGDTFVEHNLLKNMLNRSPESAVISPKEIEVLRLIGKGSRLTDIAQRMSLSIKTVSAHKLRAMEKLRIRNDSELYRVITGMAL</sequence>
<feature type="modified residue" description="4-aspartylphosphate" evidence="3">
    <location>
        <position position="69"/>
    </location>
</feature>
<dbReference type="InterPro" id="IPR016032">
    <property type="entry name" value="Sig_transdc_resp-reg_C-effctor"/>
</dbReference>
<dbReference type="Proteomes" id="UP000571084">
    <property type="component" value="Unassembled WGS sequence"/>
</dbReference>
<dbReference type="InterPro" id="IPR039420">
    <property type="entry name" value="WalR-like"/>
</dbReference>
<dbReference type="GO" id="GO:0003677">
    <property type="term" value="F:DNA binding"/>
    <property type="evidence" value="ECO:0007669"/>
    <property type="project" value="UniProtKB-KW"/>
</dbReference>
<dbReference type="SMART" id="SM00421">
    <property type="entry name" value="HTH_LUXR"/>
    <property type="match status" value="1"/>
</dbReference>
<reference evidence="6 7" key="1">
    <citation type="submission" date="2020-08" db="EMBL/GenBank/DDBJ databases">
        <title>Genomic Encyclopedia of Type Strains, Phase IV (KMG-IV): sequencing the most valuable type-strain genomes for metagenomic binning, comparative biology and taxonomic classification.</title>
        <authorList>
            <person name="Goeker M."/>
        </authorList>
    </citation>
    <scope>NUCLEOTIDE SEQUENCE [LARGE SCALE GENOMIC DNA]</scope>
    <source>
        <strain evidence="6 7">DSM 23240</strain>
    </source>
</reference>
<evidence type="ECO:0000256" key="1">
    <source>
        <dbReference type="ARBA" id="ARBA00022553"/>
    </source>
</evidence>
<dbReference type="InterPro" id="IPR011006">
    <property type="entry name" value="CheY-like_superfamily"/>
</dbReference>
<keyword evidence="2 6" id="KW-0238">DNA-binding</keyword>
<dbReference type="CDD" id="cd17535">
    <property type="entry name" value="REC_NarL-like"/>
    <property type="match status" value="1"/>
</dbReference>
<dbReference type="GO" id="GO:0006355">
    <property type="term" value="P:regulation of DNA-templated transcription"/>
    <property type="evidence" value="ECO:0007669"/>
    <property type="project" value="InterPro"/>
</dbReference>
<evidence type="ECO:0000313" key="7">
    <source>
        <dbReference type="Proteomes" id="UP000571084"/>
    </source>
</evidence>
<dbReference type="AlphaFoldDB" id="A0A840RYI1"/>
<dbReference type="Pfam" id="PF00072">
    <property type="entry name" value="Response_reg"/>
    <property type="match status" value="1"/>
</dbReference>
<dbReference type="PROSITE" id="PS50043">
    <property type="entry name" value="HTH_LUXR_2"/>
    <property type="match status" value="1"/>
</dbReference>
<keyword evidence="7" id="KW-1185">Reference proteome</keyword>
<feature type="domain" description="Response regulatory" evidence="5">
    <location>
        <begin position="4"/>
        <end position="143"/>
    </location>
</feature>
<evidence type="ECO:0000313" key="6">
    <source>
        <dbReference type="EMBL" id="MBB5201926.1"/>
    </source>
</evidence>
<feature type="domain" description="HTH luxR-type" evidence="4">
    <location>
        <begin position="160"/>
        <end position="225"/>
    </location>
</feature>
<dbReference type="GO" id="GO:0000160">
    <property type="term" value="P:phosphorelay signal transduction system"/>
    <property type="evidence" value="ECO:0007669"/>
    <property type="project" value="InterPro"/>
</dbReference>